<feature type="compositionally biased region" description="Low complexity" evidence="1">
    <location>
        <begin position="141"/>
        <end position="153"/>
    </location>
</feature>
<evidence type="ECO:0000256" key="1">
    <source>
        <dbReference type="SAM" id="MobiDB-lite"/>
    </source>
</evidence>
<feature type="compositionally biased region" description="Low complexity" evidence="1">
    <location>
        <begin position="46"/>
        <end position="59"/>
    </location>
</feature>
<gene>
    <name evidence="2" type="ORF">ACAOBT_LOCUS9204</name>
</gene>
<feature type="compositionally biased region" description="Basic and acidic residues" evidence="1">
    <location>
        <begin position="169"/>
        <end position="180"/>
    </location>
</feature>
<sequence>MSSRTKLIMKLSNQQASHSCVDIVEYEVGKDGILSPIHAQPSKFPADSNDSASINNDNSTSFNHLEVPTGLKDASISTDFDLQTDLNDAISMNNELDNPEILGTEQDEDNTNNTITNNSEDDDGAADDLDVSYIPEENDSDSSNSANEDNSNYNEERNDPDTSLNTTRTRSEEKIRSALPRAEPKKDLCDVCEAYKTKNLSEDKYNLHQTSKLEARQSKEKDKSTSDVTVNVYPMDLQSVLLASKSTVAAMYYKTKLVVHNFTIYHLKSNEGFCFLWNESEGALTANEFSSIISVFVEQEIRKNEGLREMIFFSDGCMGQNHNSTSANAFVNLAAQHKIVLIQKYLFKGHTQMEVDSVHATIEIQIRNRKINLPADYAYYCQKARSSPSPYNVKYLTHSFFKKMEL</sequence>
<comment type="caution">
    <text evidence="2">The sequence shown here is derived from an EMBL/GenBank/DDBJ whole genome shotgun (WGS) entry which is preliminary data.</text>
</comment>
<evidence type="ECO:0000313" key="2">
    <source>
        <dbReference type="EMBL" id="CAH1970972.1"/>
    </source>
</evidence>
<accession>A0A9P0P9L2</accession>
<dbReference type="AlphaFoldDB" id="A0A9P0P9L2"/>
<proteinExistence type="predicted"/>
<feature type="compositionally biased region" description="Acidic residues" evidence="1">
    <location>
        <begin position="119"/>
        <end position="140"/>
    </location>
</feature>
<feature type="region of interest" description="Disordered" evidence="1">
    <location>
        <begin position="100"/>
        <end position="180"/>
    </location>
</feature>
<dbReference type="OrthoDB" id="10250117at2759"/>
<dbReference type="PANTHER" id="PTHR10773">
    <property type="entry name" value="DNA-DIRECTED RNA POLYMERASES I, II, AND III SUBUNIT RPABC2"/>
    <property type="match status" value="1"/>
</dbReference>
<name>A0A9P0P9L2_ACAOB</name>
<feature type="region of interest" description="Disordered" evidence="1">
    <location>
        <begin position="39"/>
        <end position="61"/>
    </location>
</feature>
<protein>
    <submittedName>
        <fullName evidence="2">Uncharacterized protein</fullName>
    </submittedName>
</protein>
<reference evidence="2" key="1">
    <citation type="submission" date="2022-03" db="EMBL/GenBank/DDBJ databases">
        <authorList>
            <person name="Sayadi A."/>
        </authorList>
    </citation>
    <scope>NUCLEOTIDE SEQUENCE</scope>
</reference>
<keyword evidence="3" id="KW-1185">Reference proteome</keyword>
<evidence type="ECO:0000313" key="3">
    <source>
        <dbReference type="Proteomes" id="UP001152888"/>
    </source>
</evidence>
<organism evidence="2 3">
    <name type="scientific">Acanthoscelides obtectus</name>
    <name type="common">Bean weevil</name>
    <name type="synonym">Bruchus obtectus</name>
    <dbReference type="NCBI Taxonomy" id="200917"/>
    <lineage>
        <taxon>Eukaryota</taxon>
        <taxon>Metazoa</taxon>
        <taxon>Ecdysozoa</taxon>
        <taxon>Arthropoda</taxon>
        <taxon>Hexapoda</taxon>
        <taxon>Insecta</taxon>
        <taxon>Pterygota</taxon>
        <taxon>Neoptera</taxon>
        <taxon>Endopterygota</taxon>
        <taxon>Coleoptera</taxon>
        <taxon>Polyphaga</taxon>
        <taxon>Cucujiformia</taxon>
        <taxon>Chrysomeloidea</taxon>
        <taxon>Chrysomelidae</taxon>
        <taxon>Bruchinae</taxon>
        <taxon>Bruchini</taxon>
        <taxon>Acanthoscelides</taxon>
    </lineage>
</organism>
<dbReference type="EMBL" id="CAKOFQ010006780">
    <property type="protein sequence ID" value="CAH1970972.1"/>
    <property type="molecule type" value="Genomic_DNA"/>
</dbReference>
<dbReference type="PANTHER" id="PTHR10773:SF19">
    <property type="match status" value="1"/>
</dbReference>
<dbReference type="Proteomes" id="UP001152888">
    <property type="component" value="Unassembled WGS sequence"/>
</dbReference>